<sequence length="255" mass="26071">MREMALEHLTDEHLVAYTDGELDEASARRVEIAMAADPDVARRVMAFQRSRRLVRAAFAAEPVEVPPALREAVEARIAAVEARTVPKAEGSVVPFRPRRPIGGGFSGLLRGAAAAAAVAAVAAGAGLYVGRGPSAETTAVAVLDRPETAEALSTRAAGDGVTIDGARVSLVQSYVLADGSLCREIAVEEASGATSALACRAAGRWEVRFSARQPAAVDGYAPASGATAIDGYLDAVGAGSPLDPVAEAAALAALR</sequence>
<evidence type="ECO:0000313" key="1">
    <source>
        <dbReference type="EMBL" id="TDP85311.1"/>
    </source>
</evidence>
<gene>
    <name evidence="1" type="ORF">EDD54_2163</name>
</gene>
<dbReference type="Proteomes" id="UP000294547">
    <property type="component" value="Unassembled WGS sequence"/>
</dbReference>
<comment type="caution">
    <text evidence="1">The sequence shown here is derived from an EMBL/GenBank/DDBJ whole genome shotgun (WGS) entry which is preliminary data.</text>
</comment>
<protein>
    <recommendedName>
        <fullName evidence="3">Anti-sigma factor RsiW</fullName>
    </recommendedName>
</protein>
<dbReference type="RefSeq" id="WP_145990500.1">
    <property type="nucleotide sequence ID" value="NZ_BSPM01000004.1"/>
</dbReference>
<organism evidence="1 2">
    <name type="scientific">Oharaeibacter diazotrophicus</name>
    <dbReference type="NCBI Taxonomy" id="1920512"/>
    <lineage>
        <taxon>Bacteria</taxon>
        <taxon>Pseudomonadati</taxon>
        <taxon>Pseudomonadota</taxon>
        <taxon>Alphaproteobacteria</taxon>
        <taxon>Hyphomicrobiales</taxon>
        <taxon>Pleomorphomonadaceae</taxon>
        <taxon>Oharaeibacter</taxon>
    </lineage>
</organism>
<evidence type="ECO:0008006" key="3">
    <source>
        <dbReference type="Google" id="ProtNLM"/>
    </source>
</evidence>
<reference evidence="1 2" key="1">
    <citation type="submission" date="2019-03" db="EMBL/GenBank/DDBJ databases">
        <title>Genomic Encyclopedia of Type Strains, Phase IV (KMG-IV): sequencing the most valuable type-strain genomes for metagenomic binning, comparative biology and taxonomic classification.</title>
        <authorList>
            <person name="Goeker M."/>
        </authorList>
    </citation>
    <scope>NUCLEOTIDE SEQUENCE [LARGE SCALE GENOMIC DNA]</scope>
    <source>
        <strain evidence="1 2">DSM 102969</strain>
    </source>
</reference>
<name>A0A4R6RFX3_9HYPH</name>
<dbReference type="Gene3D" id="1.10.10.1320">
    <property type="entry name" value="Anti-sigma factor, zinc-finger domain"/>
    <property type="match status" value="1"/>
</dbReference>
<proteinExistence type="predicted"/>
<evidence type="ECO:0000313" key="2">
    <source>
        <dbReference type="Proteomes" id="UP000294547"/>
    </source>
</evidence>
<accession>A0A4R6RFX3</accession>
<dbReference type="InterPro" id="IPR041916">
    <property type="entry name" value="Anti_sigma_zinc_sf"/>
</dbReference>
<keyword evidence="2" id="KW-1185">Reference proteome</keyword>
<dbReference type="AlphaFoldDB" id="A0A4R6RFX3"/>
<dbReference type="EMBL" id="SNXY01000007">
    <property type="protein sequence ID" value="TDP85311.1"/>
    <property type="molecule type" value="Genomic_DNA"/>
</dbReference>